<evidence type="ECO:0000313" key="2">
    <source>
        <dbReference type="Proteomes" id="UP000052237"/>
    </source>
</evidence>
<dbReference type="EMBL" id="FAVB01000011">
    <property type="protein sequence ID" value="CUU90690.1"/>
    <property type="molecule type" value="Genomic_DNA"/>
</dbReference>
<gene>
    <name evidence="1" type="ORF">ERS686654_02156</name>
</gene>
<comment type="caution">
    <text evidence="1">The sequence shown here is derived from an EMBL/GenBank/DDBJ whole genome shotgun (WGS) entry which is preliminary data.</text>
</comment>
<protein>
    <submittedName>
        <fullName evidence="1">Uncharacterized protein</fullName>
    </submittedName>
</protein>
<organism evidence="1 2">
    <name type="scientific">Campylobacter hyointestinalis subsp. hyointestinalis</name>
    <dbReference type="NCBI Taxonomy" id="91352"/>
    <lineage>
        <taxon>Bacteria</taxon>
        <taxon>Pseudomonadati</taxon>
        <taxon>Campylobacterota</taxon>
        <taxon>Epsilonproteobacteria</taxon>
        <taxon>Campylobacterales</taxon>
        <taxon>Campylobacteraceae</taxon>
        <taxon>Campylobacter</taxon>
    </lineage>
</organism>
<dbReference type="AlphaFoldDB" id="A0A0S4SW10"/>
<evidence type="ECO:0000313" key="1">
    <source>
        <dbReference type="EMBL" id="CUU90690.1"/>
    </source>
</evidence>
<name>A0A0S4SW10_CAMHY</name>
<keyword evidence="2" id="KW-1185">Reference proteome</keyword>
<sequence length="528" mass="61510">MIRGNSTKTIRISSWVYDFFYDRANKKDINLPQMMDDLAETLKLLDNNEVILNEVLDKCYKEYETNIPRSVFEALSALMNYSNKLYHKFSKYGFIQFIDRYNIVAYYVNSHVCMNIVRNAATREELKQKAESIAAMSFLFGKNTSKAIDYANDIINKIDPHKNAYISINSKSTIMTEIFNHKELMKLLQDELILVKEDEILELYKFIIEKYDIENTKQTAFRITLKSSGLINKIAYLIFQDYKNGKLDTLPSFVNEEFLSDLFSLFHDYVHAYYSPELCYAKAIESALIIAQAIKDESNYHMDDMYLKGNLIDNNKFDNLEDALKNAIDTFSLKTYTSITSAEFNMRTPMHILDHIAKTNDSYVTRISIQKIILKHLINVCYPIYNQIVKDEGKIFNFTDLKRETNMYSNDKSAQIAISMSETGYVNLILYISVCNESLRISLNLKHSSLEKIDYCLKAKIYYQIQIEEDLSIYCNENSTSITLKFQKNDIYLQGKTMDSFVEILDKYISSDDFTKNKRIDFLNNGAI</sequence>
<dbReference type="Proteomes" id="UP000052237">
    <property type="component" value="Unassembled WGS sequence"/>
</dbReference>
<proteinExistence type="predicted"/>
<accession>A0A0S4SW10</accession>
<reference evidence="1 2" key="1">
    <citation type="submission" date="2015-11" db="EMBL/GenBank/DDBJ databases">
        <authorList>
            <consortium name="Pathogen Informatics"/>
        </authorList>
    </citation>
    <scope>NUCLEOTIDE SEQUENCE [LARGE SCALE GENOMIC DNA]</scope>
    <source>
        <strain evidence="1 2">006A-0059</strain>
    </source>
</reference>
<dbReference type="RefSeq" id="WP_059435558.1">
    <property type="nucleotide sequence ID" value="NZ_FAVB01000011.1"/>
</dbReference>